<dbReference type="InterPro" id="IPR047798">
    <property type="entry name" value="BPSS1780-like"/>
</dbReference>
<feature type="transmembrane region" description="Helical" evidence="1">
    <location>
        <begin position="100"/>
        <end position="132"/>
    </location>
</feature>
<proteinExistence type="predicted"/>
<feature type="transmembrane region" description="Helical" evidence="1">
    <location>
        <begin position="32"/>
        <end position="50"/>
    </location>
</feature>
<dbReference type="EMBL" id="JAIRBT010000004">
    <property type="protein sequence ID" value="MBZ6065469.1"/>
    <property type="molecule type" value="Genomic_DNA"/>
</dbReference>
<comment type="caution">
    <text evidence="2">The sequence shown here is derived from an EMBL/GenBank/DDBJ whole genome shotgun (WGS) entry which is preliminary data.</text>
</comment>
<keyword evidence="1" id="KW-1133">Transmembrane helix</keyword>
<protein>
    <recommendedName>
        <fullName evidence="4">Transmembrane protein</fullName>
    </recommendedName>
</protein>
<keyword evidence="1" id="KW-0812">Transmembrane</keyword>
<feature type="transmembrane region" description="Helical" evidence="1">
    <location>
        <begin position="152"/>
        <end position="180"/>
    </location>
</feature>
<name>A0ABS7V7U0_9GAMM</name>
<evidence type="ECO:0000313" key="3">
    <source>
        <dbReference type="Proteomes" id="UP000774958"/>
    </source>
</evidence>
<keyword evidence="1" id="KW-0472">Membrane</keyword>
<feature type="transmembrane region" description="Helical" evidence="1">
    <location>
        <begin position="201"/>
        <end position="228"/>
    </location>
</feature>
<keyword evidence="3" id="KW-1185">Reference proteome</keyword>
<reference evidence="2 3" key="1">
    <citation type="submission" date="2021-09" db="EMBL/GenBank/DDBJ databases">
        <title>Aeromonas schubertii isolated from Asian sea bass.</title>
        <authorList>
            <person name="Pinpimai K."/>
        </authorList>
    </citation>
    <scope>NUCLEOTIDE SEQUENCE [LARGE SCALE GENOMIC DNA]</scope>
    <source>
        <strain evidence="2 3">CHULA2021a</strain>
    </source>
</reference>
<feature type="transmembrane region" description="Helical" evidence="1">
    <location>
        <begin position="62"/>
        <end position="80"/>
    </location>
</feature>
<sequence length="264" mass="28861">MQDMPALVAPRQFGMGRGWYWTRHGFDLFNRGRGVSVAMVLCWLVAGVLLESLPAGGLISNLLYMVWMAGWMVAAHHAQVRQQIDFGDLFAGFRRQLTPLVLGGLVLGGLVMSTLVLLIVQLVMTLLSHWGVADLLGQDPATLAATPEEARAVLLAMLAGLVLVVPVLMAVTFAPALIFFHRVPVLLALRLSFLGCLRNMWPFLTWSVLAFLLLLLGGMLLLVGLLVVMPALNYSIYVAYRDIYLSGEETESEIAAVATNHFDA</sequence>
<accession>A0ABS7V7U0</accession>
<evidence type="ECO:0000313" key="2">
    <source>
        <dbReference type="EMBL" id="MBZ6065469.1"/>
    </source>
</evidence>
<dbReference type="Proteomes" id="UP000774958">
    <property type="component" value="Unassembled WGS sequence"/>
</dbReference>
<evidence type="ECO:0000256" key="1">
    <source>
        <dbReference type="SAM" id="Phobius"/>
    </source>
</evidence>
<gene>
    <name evidence="2" type="ORF">LA374_04465</name>
</gene>
<organism evidence="2 3">
    <name type="scientific">Aeromonas schubertii</name>
    <dbReference type="NCBI Taxonomy" id="652"/>
    <lineage>
        <taxon>Bacteria</taxon>
        <taxon>Pseudomonadati</taxon>
        <taxon>Pseudomonadota</taxon>
        <taxon>Gammaproteobacteria</taxon>
        <taxon>Aeromonadales</taxon>
        <taxon>Aeromonadaceae</taxon>
        <taxon>Aeromonas</taxon>
    </lineage>
</organism>
<dbReference type="RefSeq" id="WP_224162271.1">
    <property type="nucleotide sequence ID" value="NZ_JAIRBT010000004.1"/>
</dbReference>
<evidence type="ECO:0008006" key="4">
    <source>
        <dbReference type="Google" id="ProtNLM"/>
    </source>
</evidence>
<dbReference type="NCBIfam" id="NF041043">
    <property type="entry name" value="BPSS1780_fam"/>
    <property type="match status" value="1"/>
</dbReference>